<feature type="transmembrane region" description="Helical" evidence="5">
    <location>
        <begin position="187"/>
        <end position="203"/>
    </location>
</feature>
<sequence length="455" mass="48621">MSSTVSPKRTDGPALPAWLSSAGLPTAIASGMLAMLMISFQPFQPGGSGYVAGGNIVNQLGYGTLGAISIASLAAFATPRVISALFSPSLLVLFGFFLLSVANSLDPSAAARAASFTFIGILVVATVLAIPRDADAFSTALAVAGLATVALSYAGLALFPNEAVHTTASAEPQHAGLWRGVFTHKNIAGPVMACLAFCGLYLFRRGRRRSGAILFAGAMIFVLNTGSKTAAGLVPVAMIVVALPGLYGVRPLVALLFWLTVAGTAVATLGIVFIDPLRHLAAQHFPDLTYTGRTTLWEFSGEMIVKRPWTGYGYESFWQTPLLENSSQPFDRDWDIRDIVHGHNGYMDIAVFMGLPALFVAAWAFLVVPVVDFLRIPRLRENVLLGDLFMMILLFTALNAFLESFFFRRADQVWLFFVFAVIGMRLVARFPIAGTRPAVARPAAAAAARAGLARR</sequence>
<organism evidence="7 8">
    <name type="scientific">Kumtagia ephedrae</name>
    <dbReference type="NCBI Taxonomy" id="2116701"/>
    <lineage>
        <taxon>Bacteria</taxon>
        <taxon>Pseudomonadati</taxon>
        <taxon>Pseudomonadota</taxon>
        <taxon>Alphaproteobacteria</taxon>
        <taxon>Hyphomicrobiales</taxon>
        <taxon>Phyllobacteriaceae</taxon>
        <taxon>Kumtagia</taxon>
    </lineage>
</organism>
<dbReference type="AlphaFoldDB" id="A0A2P7RN95"/>
<feature type="transmembrane region" description="Helical" evidence="5">
    <location>
        <begin position="349"/>
        <end position="371"/>
    </location>
</feature>
<evidence type="ECO:0000256" key="2">
    <source>
        <dbReference type="ARBA" id="ARBA00022692"/>
    </source>
</evidence>
<comment type="subcellular location">
    <subcellularLocation>
        <location evidence="1">Membrane</location>
        <topology evidence="1">Multi-pass membrane protein</topology>
    </subcellularLocation>
</comment>
<dbReference type="InterPro" id="IPR007016">
    <property type="entry name" value="O-antigen_ligase-rel_domated"/>
</dbReference>
<keyword evidence="2 5" id="KW-0812">Transmembrane</keyword>
<dbReference type="Pfam" id="PF04932">
    <property type="entry name" value="Wzy_C"/>
    <property type="match status" value="1"/>
</dbReference>
<feature type="transmembrane region" description="Helical" evidence="5">
    <location>
        <begin position="84"/>
        <end position="103"/>
    </location>
</feature>
<feature type="transmembrane region" description="Helical" evidence="5">
    <location>
        <begin position="109"/>
        <end position="130"/>
    </location>
</feature>
<reference evidence="7 8" key="1">
    <citation type="submission" date="2018-03" db="EMBL/GenBank/DDBJ databases">
        <title>The draft genome of Mesorhizobium sp. 6GN-30.</title>
        <authorList>
            <person name="Liu L."/>
            <person name="Li L."/>
            <person name="Wang T."/>
            <person name="Zhang X."/>
            <person name="Liang L."/>
        </authorList>
    </citation>
    <scope>NUCLEOTIDE SEQUENCE [LARGE SCALE GENOMIC DNA]</scope>
    <source>
        <strain evidence="7 8">6GN30</strain>
    </source>
</reference>
<dbReference type="OrthoDB" id="4391260at2"/>
<feature type="transmembrane region" description="Helical" evidence="5">
    <location>
        <begin position="60"/>
        <end position="77"/>
    </location>
</feature>
<dbReference type="RefSeq" id="WP_106775365.1">
    <property type="nucleotide sequence ID" value="NZ_PXYK01000041.1"/>
</dbReference>
<dbReference type="PANTHER" id="PTHR37422">
    <property type="entry name" value="TEICHURONIC ACID BIOSYNTHESIS PROTEIN TUAE"/>
    <property type="match status" value="1"/>
</dbReference>
<feature type="transmembrane region" description="Helical" evidence="5">
    <location>
        <begin position="414"/>
        <end position="432"/>
    </location>
</feature>
<keyword evidence="4 5" id="KW-0472">Membrane</keyword>
<dbReference type="Proteomes" id="UP000241229">
    <property type="component" value="Unassembled WGS sequence"/>
</dbReference>
<evidence type="ECO:0000313" key="8">
    <source>
        <dbReference type="Proteomes" id="UP000241229"/>
    </source>
</evidence>
<feature type="domain" description="O-antigen ligase-related" evidence="6">
    <location>
        <begin position="215"/>
        <end position="360"/>
    </location>
</feature>
<evidence type="ECO:0000313" key="7">
    <source>
        <dbReference type="EMBL" id="PSJ51697.1"/>
    </source>
</evidence>
<dbReference type="GO" id="GO:0016020">
    <property type="term" value="C:membrane"/>
    <property type="evidence" value="ECO:0007669"/>
    <property type="project" value="UniProtKB-SubCell"/>
</dbReference>
<dbReference type="InterPro" id="IPR051533">
    <property type="entry name" value="WaaL-like"/>
</dbReference>
<name>A0A2P7RN95_9HYPH</name>
<evidence type="ECO:0000256" key="3">
    <source>
        <dbReference type="ARBA" id="ARBA00022989"/>
    </source>
</evidence>
<feature type="transmembrane region" description="Helical" evidence="5">
    <location>
        <begin position="383"/>
        <end position="402"/>
    </location>
</feature>
<protein>
    <submittedName>
        <fullName evidence="7">Biotin transporter BioY</fullName>
    </submittedName>
</protein>
<accession>A0A2P7RN95</accession>
<feature type="transmembrane region" description="Helical" evidence="5">
    <location>
        <begin position="137"/>
        <end position="159"/>
    </location>
</feature>
<evidence type="ECO:0000256" key="5">
    <source>
        <dbReference type="SAM" id="Phobius"/>
    </source>
</evidence>
<dbReference type="PANTHER" id="PTHR37422:SF21">
    <property type="entry name" value="EXOQ-LIKE PROTEIN"/>
    <property type="match status" value="1"/>
</dbReference>
<gene>
    <name evidence="7" type="ORF">C7I84_27265</name>
</gene>
<evidence type="ECO:0000256" key="4">
    <source>
        <dbReference type="ARBA" id="ARBA00023136"/>
    </source>
</evidence>
<feature type="transmembrane region" description="Helical" evidence="5">
    <location>
        <begin position="21"/>
        <end position="40"/>
    </location>
</feature>
<dbReference type="EMBL" id="PXYK01000041">
    <property type="protein sequence ID" value="PSJ51697.1"/>
    <property type="molecule type" value="Genomic_DNA"/>
</dbReference>
<comment type="caution">
    <text evidence="7">The sequence shown here is derived from an EMBL/GenBank/DDBJ whole genome shotgun (WGS) entry which is preliminary data.</text>
</comment>
<keyword evidence="3 5" id="KW-1133">Transmembrane helix</keyword>
<feature type="transmembrane region" description="Helical" evidence="5">
    <location>
        <begin position="256"/>
        <end position="274"/>
    </location>
</feature>
<proteinExistence type="predicted"/>
<evidence type="ECO:0000256" key="1">
    <source>
        <dbReference type="ARBA" id="ARBA00004141"/>
    </source>
</evidence>
<evidence type="ECO:0000259" key="6">
    <source>
        <dbReference type="Pfam" id="PF04932"/>
    </source>
</evidence>
<keyword evidence="8" id="KW-1185">Reference proteome</keyword>